<dbReference type="Pfam" id="PF00388">
    <property type="entry name" value="PI-PLC-X"/>
    <property type="match status" value="1"/>
</dbReference>
<evidence type="ECO:0000256" key="4">
    <source>
        <dbReference type="ARBA" id="ARBA00023098"/>
    </source>
</evidence>
<dbReference type="PROSITE" id="PS50004">
    <property type="entry name" value="C2"/>
    <property type="match status" value="1"/>
</dbReference>
<dbReference type="PROSITE" id="PS50008">
    <property type="entry name" value="PIPLC_Y_DOMAIN"/>
    <property type="match status" value="1"/>
</dbReference>
<organism evidence="11 12">
    <name type="scientific">Pochonia chlamydosporia 170</name>
    <dbReference type="NCBI Taxonomy" id="1380566"/>
    <lineage>
        <taxon>Eukaryota</taxon>
        <taxon>Fungi</taxon>
        <taxon>Dikarya</taxon>
        <taxon>Ascomycota</taxon>
        <taxon>Pezizomycotina</taxon>
        <taxon>Sordariomycetes</taxon>
        <taxon>Hypocreomycetidae</taxon>
        <taxon>Hypocreales</taxon>
        <taxon>Clavicipitaceae</taxon>
        <taxon>Pochonia</taxon>
    </lineage>
</organism>
<dbReference type="OrthoDB" id="269822at2759"/>
<dbReference type="KEGG" id="pchm:VFPPC_02578"/>
<dbReference type="SMART" id="SM00149">
    <property type="entry name" value="PLCYc"/>
    <property type="match status" value="1"/>
</dbReference>
<dbReference type="InterPro" id="IPR017946">
    <property type="entry name" value="PLC-like_Pdiesterase_TIM-brl"/>
</dbReference>
<feature type="region of interest" description="Disordered" evidence="8">
    <location>
        <begin position="205"/>
        <end position="232"/>
    </location>
</feature>
<name>A0A179FWN9_METCM</name>
<gene>
    <name evidence="11" type="ORF">VFPPC_02578</name>
</gene>
<comment type="caution">
    <text evidence="11">The sequence shown here is derived from an EMBL/GenBank/DDBJ whole genome shotgun (WGS) entry which is preliminary data.</text>
</comment>
<dbReference type="GO" id="GO:0016042">
    <property type="term" value="P:lipid catabolic process"/>
    <property type="evidence" value="ECO:0007669"/>
    <property type="project" value="UniProtKB-KW"/>
</dbReference>
<evidence type="ECO:0000256" key="8">
    <source>
        <dbReference type="SAM" id="MobiDB-lite"/>
    </source>
</evidence>
<dbReference type="SUPFAM" id="SSF51695">
    <property type="entry name" value="PLC-like phosphodiesterases"/>
    <property type="match status" value="1"/>
</dbReference>
<dbReference type="InterPro" id="IPR000008">
    <property type="entry name" value="C2_dom"/>
</dbReference>
<evidence type="ECO:0000256" key="2">
    <source>
        <dbReference type="ARBA" id="ARBA00022801"/>
    </source>
</evidence>
<dbReference type="STRING" id="1380566.A0A179FWN9"/>
<dbReference type="FunFam" id="3.20.20.190:FF:000060">
    <property type="entry name" value="Phosphoinositide phospholipase C"/>
    <property type="match status" value="1"/>
</dbReference>
<keyword evidence="3 7" id="KW-0442">Lipid degradation</keyword>
<keyword evidence="2 7" id="KW-0378">Hydrolase</keyword>
<accession>A0A179FWN9</accession>
<feature type="region of interest" description="Disordered" evidence="8">
    <location>
        <begin position="156"/>
        <end position="180"/>
    </location>
</feature>
<protein>
    <recommendedName>
        <fullName evidence="7">Phosphoinositide phospholipase C</fullName>
        <ecNumber evidence="7">3.1.4.11</ecNumber>
    </recommendedName>
</protein>
<evidence type="ECO:0000259" key="9">
    <source>
        <dbReference type="PROSITE" id="PS50004"/>
    </source>
</evidence>
<dbReference type="GO" id="GO:0051209">
    <property type="term" value="P:release of sequestered calcium ion into cytosol"/>
    <property type="evidence" value="ECO:0007669"/>
    <property type="project" value="TreeGrafter"/>
</dbReference>
<keyword evidence="4 7" id="KW-0443">Lipid metabolism</keyword>
<dbReference type="AlphaFoldDB" id="A0A179FWN9"/>
<feature type="compositionally biased region" description="Basic and acidic residues" evidence="8">
    <location>
        <begin position="205"/>
        <end position="214"/>
    </location>
</feature>
<evidence type="ECO:0000256" key="6">
    <source>
        <dbReference type="ARBA" id="ARBA00059664"/>
    </source>
</evidence>
<dbReference type="Proteomes" id="UP000078397">
    <property type="component" value="Unassembled WGS sequence"/>
</dbReference>
<reference evidence="11 12" key="1">
    <citation type="journal article" date="2016" name="PLoS Pathog.">
        <title>Biosynthesis of antibiotic leucinostatins in bio-control fungus Purpureocillium lilacinum and their inhibition on phytophthora revealed by genome mining.</title>
        <authorList>
            <person name="Wang G."/>
            <person name="Liu Z."/>
            <person name="Lin R."/>
            <person name="Li E."/>
            <person name="Mao Z."/>
            <person name="Ling J."/>
            <person name="Yang Y."/>
            <person name="Yin W.B."/>
            <person name="Xie B."/>
        </authorList>
    </citation>
    <scope>NUCLEOTIDE SEQUENCE [LARGE SCALE GENOMIC DNA]</scope>
    <source>
        <strain evidence="11">170</strain>
    </source>
</reference>
<dbReference type="PANTHER" id="PTHR10336:SF82">
    <property type="entry name" value="PHOSPHOINOSITIDE PHOSPHOLIPASE C"/>
    <property type="match status" value="1"/>
</dbReference>
<dbReference type="Gene3D" id="2.60.40.150">
    <property type="entry name" value="C2 domain"/>
    <property type="match status" value="1"/>
</dbReference>
<comment type="catalytic activity">
    <reaction evidence="1 7">
        <text>a 1,2-diacyl-sn-glycero-3-phospho-(1D-myo-inositol-4,5-bisphosphate) + H2O = 1D-myo-inositol 1,4,5-trisphosphate + a 1,2-diacyl-sn-glycerol + H(+)</text>
        <dbReference type="Rhea" id="RHEA:33179"/>
        <dbReference type="ChEBI" id="CHEBI:15377"/>
        <dbReference type="ChEBI" id="CHEBI:15378"/>
        <dbReference type="ChEBI" id="CHEBI:17815"/>
        <dbReference type="ChEBI" id="CHEBI:58456"/>
        <dbReference type="ChEBI" id="CHEBI:203600"/>
        <dbReference type="EC" id="3.1.4.11"/>
    </reaction>
</comment>
<dbReference type="EC" id="3.1.4.11" evidence="7"/>
<dbReference type="FunFam" id="3.20.20.190:FF:000039">
    <property type="entry name" value="Phosphoinositide phospholipase C"/>
    <property type="match status" value="1"/>
</dbReference>
<feature type="domain" description="PI-PLC Y-box" evidence="10">
    <location>
        <begin position="369"/>
        <end position="482"/>
    </location>
</feature>
<dbReference type="InterPro" id="IPR056584">
    <property type="entry name" value="EF-hand_15"/>
</dbReference>
<dbReference type="EMBL" id="LSBJ02000002">
    <property type="protein sequence ID" value="OAQ70044.1"/>
    <property type="molecule type" value="Genomic_DNA"/>
</dbReference>
<dbReference type="SMART" id="SM00148">
    <property type="entry name" value="PLCXc"/>
    <property type="match status" value="1"/>
</dbReference>
<dbReference type="SUPFAM" id="SSF49562">
    <property type="entry name" value="C2 domain (Calcium/lipid-binding domain, CaLB)"/>
    <property type="match status" value="1"/>
</dbReference>
<evidence type="ECO:0000256" key="1">
    <source>
        <dbReference type="ARBA" id="ARBA00001195"/>
    </source>
</evidence>
<dbReference type="GeneID" id="28846198"/>
<keyword evidence="12" id="KW-1185">Reference proteome</keyword>
<evidence type="ECO:0000313" key="12">
    <source>
        <dbReference type="Proteomes" id="UP000078397"/>
    </source>
</evidence>
<dbReference type="Pfam" id="PF00387">
    <property type="entry name" value="PI-PLC-Y"/>
    <property type="match status" value="1"/>
</dbReference>
<keyword evidence="5" id="KW-0807">Transducer</keyword>
<dbReference type="InterPro" id="IPR035892">
    <property type="entry name" value="C2_domain_sf"/>
</dbReference>
<dbReference type="PROSITE" id="PS50007">
    <property type="entry name" value="PIPLC_X_DOMAIN"/>
    <property type="match status" value="1"/>
</dbReference>
<sequence length="649" mass="71717">MTTDDHIDALKQAGGGASQALRATPTLNSTFLSYLKTIFETHADADGKWSPGQVERFIQQVQDNDRTTKAATKLLGQPDVDLNAFLQYMTSEDAAITRPWKGSDLSWPLSNYFISSSHNTYLTGNQLYSDSTTDAYTNVLLRGCRCVEIDVWDGDESDLSDTSDSNSDDEKVQGGTKTAKSKRYSTFDKLKQKIPDSLTSKLEKTSLGKSLERRHTGKTSAGASPSVASESDTKVVPEVAVVEPRVLHGYTLTKEVSFRDVCKAIRESAFTVSDMPLIISLEVHCGAEQQVMMANIMKEVWKGMLVNESEIKPGVLPSPEQLKQKILIKVKYAPPDAPAAAAESDSGDDERLPAEAAPPKKPSKVIQQLSKLGIYTKAVTFKAWTQPEASMPTHIFSLAEKKFIEHRENHSKELFTHNRDYLLRAYPSGLRIRSSNMTPTVFWGSGAQVVALNWQQTDEGMMLNEGMFAGTGGYVLKPEGYRSNKANKSPNTISYKTLTLSLTFLAAQSIPLPHGDKSQKKFNPYIKTELHVDACDPQAHGRPGSSDGLDTDVRHKARTKTHKGTDIDLGKQQISFNDVDGLVEELTFVRFTVRDDELGRDDLAAWACVRLDRLGQGYRFIHLLDSKGRLTDGTILVKVEKTLAEDLAN</sequence>
<evidence type="ECO:0000259" key="10">
    <source>
        <dbReference type="PROSITE" id="PS50008"/>
    </source>
</evidence>
<feature type="compositionally biased region" description="Polar residues" evidence="8">
    <location>
        <begin position="218"/>
        <end position="230"/>
    </location>
</feature>
<comment type="function">
    <text evidence="6">The production of the second messenger molecules diacylglycerol (DAG) and inositol 1,4,5-trisphosphate (IP3) is mediated by activated phosphatidylinositol-specific phospholipase C enzymes.</text>
</comment>
<dbReference type="Pfam" id="PF23617">
    <property type="entry name" value="EF-hand_15"/>
    <property type="match status" value="1"/>
</dbReference>
<dbReference type="PRINTS" id="PR00390">
    <property type="entry name" value="PHPHLIPASEC"/>
</dbReference>
<evidence type="ECO:0000256" key="5">
    <source>
        <dbReference type="ARBA" id="ARBA00023224"/>
    </source>
</evidence>
<feature type="domain" description="C2" evidence="9">
    <location>
        <begin position="485"/>
        <end position="625"/>
    </location>
</feature>
<dbReference type="CDD" id="cd00275">
    <property type="entry name" value="C2_PLC_like"/>
    <property type="match status" value="1"/>
</dbReference>
<dbReference type="GO" id="GO:0004435">
    <property type="term" value="F:phosphatidylinositol-4,5-bisphosphate phospholipase C activity"/>
    <property type="evidence" value="ECO:0007669"/>
    <property type="project" value="UniProtKB-EC"/>
</dbReference>
<evidence type="ECO:0000256" key="3">
    <source>
        <dbReference type="ARBA" id="ARBA00022963"/>
    </source>
</evidence>
<dbReference type="GO" id="GO:0048015">
    <property type="term" value="P:phosphatidylinositol-mediated signaling"/>
    <property type="evidence" value="ECO:0007669"/>
    <property type="project" value="TreeGrafter"/>
</dbReference>
<dbReference type="InterPro" id="IPR001711">
    <property type="entry name" value="PLipase_C_Pinositol-sp_Y"/>
</dbReference>
<dbReference type="Gene3D" id="3.20.20.190">
    <property type="entry name" value="Phosphatidylinositol (PI) phosphodiesterase"/>
    <property type="match status" value="2"/>
</dbReference>
<dbReference type="CDD" id="cd08598">
    <property type="entry name" value="PI-PLC1c_yeast"/>
    <property type="match status" value="1"/>
</dbReference>
<feature type="region of interest" description="Disordered" evidence="8">
    <location>
        <begin position="338"/>
        <end position="362"/>
    </location>
</feature>
<evidence type="ECO:0000256" key="7">
    <source>
        <dbReference type="RuleBase" id="RU361133"/>
    </source>
</evidence>
<proteinExistence type="predicted"/>
<dbReference type="InterPro" id="IPR001192">
    <property type="entry name" value="PI-PLC_fam"/>
</dbReference>
<dbReference type="RefSeq" id="XP_018146581.1">
    <property type="nucleotide sequence ID" value="XM_018282204.1"/>
</dbReference>
<evidence type="ECO:0000313" key="11">
    <source>
        <dbReference type="EMBL" id="OAQ70044.1"/>
    </source>
</evidence>
<dbReference type="InterPro" id="IPR000909">
    <property type="entry name" value="PLipase_C_PInositol-sp_X_dom"/>
</dbReference>
<dbReference type="PANTHER" id="PTHR10336">
    <property type="entry name" value="PHOSPHOINOSITIDE-SPECIFIC PHOSPHOLIPASE C FAMILY PROTEIN"/>
    <property type="match status" value="1"/>
</dbReference>